<evidence type="ECO:0000313" key="1">
    <source>
        <dbReference type="EMBL" id="GBO87714.1"/>
    </source>
</evidence>
<gene>
    <name evidence="1" type="ORF">MSSD14B_13820</name>
</gene>
<reference evidence="1 2" key="1">
    <citation type="journal article" date="2019" name="J. Gen. Appl. Microbiol.">
        <title>Aerobic degradation of cis-dichloroethene by the marine bacterium Marinobacter salsuginis strain 5N-3.</title>
        <authorList>
            <person name="Inoue Y."/>
            <person name="Fukunaga Y."/>
            <person name="Katsumata H."/>
            <person name="Ohji S."/>
            <person name="Hosoyama A."/>
            <person name="Mori K."/>
            <person name="Ando K."/>
        </authorList>
    </citation>
    <scope>NUCLEOTIDE SEQUENCE [LARGE SCALE GENOMIC DNA]</scope>
    <source>
        <strain evidence="1 2">NBRC 109114</strain>
    </source>
</reference>
<name>A0A5M3PXR3_9GAMM</name>
<evidence type="ECO:0000313" key="2">
    <source>
        <dbReference type="Proteomes" id="UP000387223"/>
    </source>
</evidence>
<dbReference type="RefSeq" id="WP_136629745.1">
    <property type="nucleotide sequence ID" value="NZ_BGZI01000006.1"/>
</dbReference>
<accession>A0A5M3PXR3</accession>
<organism evidence="1 2">
    <name type="scientific">Marinobacter salsuginis</name>
    <dbReference type="NCBI Taxonomy" id="418719"/>
    <lineage>
        <taxon>Bacteria</taxon>
        <taxon>Pseudomonadati</taxon>
        <taxon>Pseudomonadota</taxon>
        <taxon>Gammaproteobacteria</taxon>
        <taxon>Pseudomonadales</taxon>
        <taxon>Marinobacteraceae</taxon>
        <taxon>Marinobacter</taxon>
    </lineage>
</organism>
<evidence type="ECO:0008006" key="3">
    <source>
        <dbReference type="Google" id="ProtNLM"/>
    </source>
</evidence>
<protein>
    <recommendedName>
        <fullName evidence="3">Knr4/Smi1-like domain-containing protein</fullName>
    </recommendedName>
</protein>
<comment type="caution">
    <text evidence="1">The sequence shown here is derived from an EMBL/GenBank/DDBJ whole genome shotgun (WGS) entry which is preliminary data.</text>
</comment>
<sequence length="109" mass="12310">MKQIYGKVFRASSGSEYGIIRKTTEPLPEELSESDVIAEDECGNYFVQANLEVHFWDHETRESTVLARSINEFIAGCVAPSEMELEPGQVKSVWVDPEFAKRFGIDPKP</sequence>
<dbReference type="EMBL" id="BGZI01000006">
    <property type="protein sequence ID" value="GBO87714.1"/>
    <property type="molecule type" value="Genomic_DNA"/>
</dbReference>
<dbReference type="AlphaFoldDB" id="A0A5M3PXR3"/>
<dbReference type="Proteomes" id="UP000387223">
    <property type="component" value="Unassembled WGS sequence"/>
</dbReference>
<proteinExistence type="predicted"/>